<name>A0A0T5Z3Y6_9GAMM</name>
<keyword evidence="3" id="KW-0489">Methyltransferase</keyword>
<dbReference type="Gene3D" id="3.40.50.150">
    <property type="entry name" value="Vaccinia Virus protein VP39"/>
    <property type="match status" value="1"/>
</dbReference>
<evidence type="ECO:0000313" key="3">
    <source>
        <dbReference type="EMBL" id="KRT57503.1"/>
    </source>
</evidence>
<evidence type="ECO:0000313" key="5">
    <source>
        <dbReference type="Proteomes" id="UP000051634"/>
    </source>
</evidence>
<proteinExistence type="predicted"/>
<evidence type="ECO:0000259" key="1">
    <source>
        <dbReference type="Pfam" id="PF08241"/>
    </source>
</evidence>
<dbReference type="PANTHER" id="PTHR45036:SF1">
    <property type="entry name" value="METHYLTRANSFERASE LIKE 7A"/>
    <property type="match status" value="1"/>
</dbReference>
<keyword evidence="3" id="KW-0808">Transferase</keyword>
<dbReference type="AlphaFoldDB" id="A0A0T5Z3Y6"/>
<sequence length="210" mass="23562">MSLRYSYTLWAPIYDLFVDRAFHDKRCESLLALRGAGHESILIPGIGSGLDIPHLPAGPSYTGIDLTPAMLKRARSRAEQHRVEIKLEQGNAMQLPYADASFDRVVMHLILAVVPKPELALQEACRVLRPGGQIHIFDKFLRPSQLAPLRRAISPLLGLVATRTNVVFEQLLSRCPELEVVHNREAGGNGWFRFIDLRKRIPSQPGRETV</sequence>
<dbReference type="InterPro" id="IPR013216">
    <property type="entry name" value="Methyltransf_11"/>
</dbReference>
<dbReference type="EMBL" id="LDXT01000095">
    <property type="protein sequence ID" value="KRT53765.1"/>
    <property type="molecule type" value="Genomic_DNA"/>
</dbReference>
<dbReference type="STRING" id="54398.Ga0074115_101100"/>
<dbReference type="GO" id="GO:0008757">
    <property type="term" value="F:S-adenosylmethionine-dependent methyltransferase activity"/>
    <property type="evidence" value="ECO:0007669"/>
    <property type="project" value="InterPro"/>
</dbReference>
<keyword evidence="5" id="KW-1185">Reference proteome</keyword>
<evidence type="ECO:0000313" key="2">
    <source>
        <dbReference type="EMBL" id="KRT53765.1"/>
    </source>
</evidence>
<dbReference type="PATRIC" id="fig|54398.3.peg.101"/>
<organism evidence="3 4">
    <name type="scientific">endosymbiont of Ridgeia piscesae</name>
    <dbReference type="NCBI Taxonomy" id="54398"/>
    <lineage>
        <taxon>Bacteria</taxon>
        <taxon>Pseudomonadati</taxon>
        <taxon>Pseudomonadota</taxon>
        <taxon>Gammaproteobacteria</taxon>
        <taxon>sulfur-oxidizing symbionts</taxon>
    </lineage>
</organism>
<dbReference type="CDD" id="cd02440">
    <property type="entry name" value="AdoMet_MTases"/>
    <property type="match status" value="1"/>
</dbReference>
<dbReference type="Proteomes" id="UP000051276">
    <property type="component" value="Unassembled WGS sequence"/>
</dbReference>
<dbReference type="Pfam" id="PF08241">
    <property type="entry name" value="Methyltransf_11"/>
    <property type="match status" value="1"/>
</dbReference>
<dbReference type="GO" id="GO:0032259">
    <property type="term" value="P:methylation"/>
    <property type="evidence" value="ECO:0007669"/>
    <property type="project" value="UniProtKB-KW"/>
</dbReference>
<dbReference type="RefSeq" id="WP_057956733.1">
    <property type="nucleotide sequence ID" value="NZ_KQ556953.1"/>
</dbReference>
<dbReference type="Proteomes" id="UP000051634">
    <property type="component" value="Unassembled WGS sequence"/>
</dbReference>
<reference evidence="4 5" key="1">
    <citation type="submission" date="2015-11" db="EMBL/GenBank/DDBJ databases">
        <title>The genome of Candidatus Endoriftia persephone in Ridgeia piscesae and population structure of the North Eastern Pacific vestimentiferan symbionts.</title>
        <authorList>
            <person name="Perez M."/>
            <person name="Juniper K.S."/>
        </authorList>
    </citation>
    <scope>NUCLEOTIDE SEQUENCE [LARGE SCALE GENOMIC DNA]</scope>
    <source>
        <strain evidence="3">Ind10</strain>
        <strain evidence="2">Ind11</strain>
    </source>
</reference>
<protein>
    <submittedName>
        <fullName evidence="2 3">Methyltransferase domain</fullName>
    </submittedName>
</protein>
<gene>
    <name evidence="2" type="ORF">Ga0074115_101100</name>
    <name evidence="3" type="ORF">Ga0076813_11664</name>
</gene>
<feature type="domain" description="Methyltransferase type 11" evidence="1">
    <location>
        <begin position="45"/>
        <end position="135"/>
    </location>
</feature>
<dbReference type="PANTHER" id="PTHR45036">
    <property type="entry name" value="METHYLTRANSFERASE LIKE 7B"/>
    <property type="match status" value="1"/>
</dbReference>
<dbReference type="OrthoDB" id="323463at2"/>
<dbReference type="SUPFAM" id="SSF53335">
    <property type="entry name" value="S-adenosyl-L-methionine-dependent methyltransferases"/>
    <property type="match status" value="1"/>
</dbReference>
<comment type="caution">
    <text evidence="3">The sequence shown here is derived from an EMBL/GenBank/DDBJ whole genome shotgun (WGS) entry which is preliminary data.</text>
</comment>
<dbReference type="InterPro" id="IPR029063">
    <property type="entry name" value="SAM-dependent_MTases_sf"/>
</dbReference>
<accession>A0A0T5Z3Y6</accession>
<dbReference type="InterPro" id="IPR052356">
    <property type="entry name" value="Thiol_S-MT"/>
</dbReference>
<dbReference type="EMBL" id="LMXI01000528">
    <property type="protein sequence ID" value="KRT57503.1"/>
    <property type="molecule type" value="Genomic_DNA"/>
</dbReference>
<evidence type="ECO:0000313" key="4">
    <source>
        <dbReference type="Proteomes" id="UP000051276"/>
    </source>
</evidence>